<evidence type="ECO:0000313" key="2">
    <source>
        <dbReference type="Proteomes" id="UP000799754"/>
    </source>
</evidence>
<comment type="caution">
    <text evidence="1">The sequence shown here is derived from an EMBL/GenBank/DDBJ whole genome shotgun (WGS) entry which is preliminary data.</text>
</comment>
<evidence type="ECO:0000313" key="1">
    <source>
        <dbReference type="EMBL" id="KAF2627478.1"/>
    </source>
</evidence>
<proteinExistence type="predicted"/>
<dbReference type="EMBL" id="MU006717">
    <property type="protein sequence ID" value="KAF2627478.1"/>
    <property type="molecule type" value="Genomic_DNA"/>
</dbReference>
<name>A0ACB6S0K7_9PLEO</name>
<accession>A0ACB6S0K7</accession>
<protein>
    <submittedName>
        <fullName evidence="1">Uncharacterized protein</fullName>
    </submittedName>
</protein>
<sequence length="147" mass="15887">MPTAVPGRSGPQGLPGIPVPALETLEQRLYDLLAPLREIDLDGDGDDDLPSRKDECKALILCENIAFLIRHNQASYGKHIEPQDISFATKNWAAKTTGNGVVGIGVFANGNGFSHTILRATVGKDDYVVDKLAEVAEQLLLQFFPGM</sequence>
<reference evidence="1" key="1">
    <citation type="journal article" date="2020" name="Stud. Mycol.">
        <title>101 Dothideomycetes genomes: a test case for predicting lifestyles and emergence of pathogens.</title>
        <authorList>
            <person name="Haridas S."/>
            <person name="Albert R."/>
            <person name="Binder M."/>
            <person name="Bloem J."/>
            <person name="Labutti K."/>
            <person name="Salamov A."/>
            <person name="Andreopoulos B."/>
            <person name="Baker S."/>
            <person name="Barry K."/>
            <person name="Bills G."/>
            <person name="Bluhm B."/>
            <person name="Cannon C."/>
            <person name="Castanera R."/>
            <person name="Culley D."/>
            <person name="Daum C."/>
            <person name="Ezra D."/>
            <person name="Gonzalez J."/>
            <person name="Henrissat B."/>
            <person name="Kuo A."/>
            <person name="Liang C."/>
            <person name="Lipzen A."/>
            <person name="Lutzoni F."/>
            <person name="Magnuson J."/>
            <person name="Mondo S."/>
            <person name="Nolan M."/>
            <person name="Ohm R."/>
            <person name="Pangilinan J."/>
            <person name="Park H.-J."/>
            <person name="Ramirez L."/>
            <person name="Alfaro M."/>
            <person name="Sun H."/>
            <person name="Tritt A."/>
            <person name="Yoshinaga Y."/>
            <person name="Zwiers L.-H."/>
            <person name="Turgeon B."/>
            <person name="Goodwin S."/>
            <person name="Spatafora J."/>
            <person name="Crous P."/>
            <person name="Grigoriev I."/>
        </authorList>
    </citation>
    <scope>NUCLEOTIDE SEQUENCE</scope>
    <source>
        <strain evidence="1">CBS 525.71</strain>
    </source>
</reference>
<dbReference type="Proteomes" id="UP000799754">
    <property type="component" value="Unassembled WGS sequence"/>
</dbReference>
<gene>
    <name evidence="1" type="ORF">BU25DRAFT_341731</name>
</gene>
<keyword evidence="2" id="KW-1185">Reference proteome</keyword>
<organism evidence="1 2">
    <name type="scientific">Macroventuria anomochaeta</name>
    <dbReference type="NCBI Taxonomy" id="301207"/>
    <lineage>
        <taxon>Eukaryota</taxon>
        <taxon>Fungi</taxon>
        <taxon>Dikarya</taxon>
        <taxon>Ascomycota</taxon>
        <taxon>Pezizomycotina</taxon>
        <taxon>Dothideomycetes</taxon>
        <taxon>Pleosporomycetidae</taxon>
        <taxon>Pleosporales</taxon>
        <taxon>Pleosporineae</taxon>
        <taxon>Didymellaceae</taxon>
        <taxon>Macroventuria</taxon>
    </lineage>
</organism>